<protein>
    <submittedName>
        <fullName evidence="1">Uncharacterized protein</fullName>
    </submittedName>
</protein>
<reference evidence="1 2" key="1">
    <citation type="submission" date="2016-07" db="EMBL/GenBank/DDBJ databases">
        <title>Draft genome of the white-rot fungus Obba rivulosa 3A-2.</title>
        <authorList>
            <consortium name="DOE Joint Genome Institute"/>
            <person name="Miettinen O."/>
            <person name="Riley R."/>
            <person name="Acob R."/>
            <person name="Barry K."/>
            <person name="Cullen D."/>
            <person name="De Vries R."/>
            <person name="Hainaut M."/>
            <person name="Hatakka A."/>
            <person name="Henrissat B."/>
            <person name="Hilden K."/>
            <person name="Kuo R."/>
            <person name="Labutti K."/>
            <person name="Lipzen A."/>
            <person name="Makela M.R."/>
            <person name="Sandor L."/>
            <person name="Spatafora J.W."/>
            <person name="Grigoriev I.V."/>
            <person name="Hibbett D.S."/>
        </authorList>
    </citation>
    <scope>NUCLEOTIDE SEQUENCE [LARGE SCALE GENOMIC DNA]</scope>
    <source>
        <strain evidence="1 2">3A-2</strain>
    </source>
</reference>
<gene>
    <name evidence="1" type="ORF">OBBRIDRAFT_832557</name>
</gene>
<evidence type="ECO:0000313" key="2">
    <source>
        <dbReference type="Proteomes" id="UP000250043"/>
    </source>
</evidence>
<organism evidence="1 2">
    <name type="scientific">Obba rivulosa</name>
    <dbReference type="NCBI Taxonomy" id="1052685"/>
    <lineage>
        <taxon>Eukaryota</taxon>
        <taxon>Fungi</taxon>
        <taxon>Dikarya</taxon>
        <taxon>Basidiomycota</taxon>
        <taxon>Agaricomycotina</taxon>
        <taxon>Agaricomycetes</taxon>
        <taxon>Polyporales</taxon>
        <taxon>Gelatoporiaceae</taxon>
        <taxon>Obba</taxon>
    </lineage>
</organism>
<dbReference type="OrthoDB" id="3012298at2759"/>
<name>A0A8E2J2P0_9APHY</name>
<proteinExistence type="predicted"/>
<dbReference type="Proteomes" id="UP000250043">
    <property type="component" value="Unassembled WGS sequence"/>
</dbReference>
<accession>A0A8E2J2P0</accession>
<dbReference type="AlphaFoldDB" id="A0A8E2J2P0"/>
<dbReference type="EMBL" id="KV722354">
    <property type="protein sequence ID" value="OCH93452.1"/>
    <property type="molecule type" value="Genomic_DNA"/>
</dbReference>
<keyword evidence="2" id="KW-1185">Reference proteome</keyword>
<evidence type="ECO:0000313" key="1">
    <source>
        <dbReference type="EMBL" id="OCH93452.1"/>
    </source>
</evidence>
<sequence length="95" mass="10293">MSSSSPPAENWLVTFVKQFRSQLPQGQKFITRAQGTTEYSTRASLFTTFDGTFTSSSLFKIATNGIALDKLIIGKPTPMTPSTPATCVEQAKNQG</sequence>